<dbReference type="EMBL" id="JBBNAE010000001">
    <property type="protein sequence ID" value="KAK9155763.1"/>
    <property type="molecule type" value="Genomic_DNA"/>
</dbReference>
<accession>A0AAP0KPY4</accession>
<evidence type="ECO:0000313" key="2">
    <source>
        <dbReference type="Proteomes" id="UP001417504"/>
    </source>
</evidence>
<comment type="caution">
    <text evidence="1">The sequence shown here is derived from an EMBL/GenBank/DDBJ whole genome shotgun (WGS) entry which is preliminary data.</text>
</comment>
<protein>
    <submittedName>
        <fullName evidence="1">Uncharacterized protein</fullName>
    </submittedName>
</protein>
<organism evidence="1 2">
    <name type="scientific">Stephania japonica</name>
    <dbReference type="NCBI Taxonomy" id="461633"/>
    <lineage>
        <taxon>Eukaryota</taxon>
        <taxon>Viridiplantae</taxon>
        <taxon>Streptophyta</taxon>
        <taxon>Embryophyta</taxon>
        <taxon>Tracheophyta</taxon>
        <taxon>Spermatophyta</taxon>
        <taxon>Magnoliopsida</taxon>
        <taxon>Ranunculales</taxon>
        <taxon>Menispermaceae</taxon>
        <taxon>Menispermoideae</taxon>
        <taxon>Cissampelideae</taxon>
        <taxon>Stephania</taxon>
    </lineage>
</organism>
<dbReference type="AlphaFoldDB" id="A0AAP0KPY4"/>
<sequence>MNATHKNMIDKEELSLEPIFDSAETMSAIPLKSVEVNEVTPVKDYWSELEETFEVSLHKSNIIIA</sequence>
<reference evidence="1 2" key="1">
    <citation type="submission" date="2024-01" db="EMBL/GenBank/DDBJ databases">
        <title>Genome assemblies of Stephania.</title>
        <authorList>
            <person name="Yang L."/>
        </authorList>
    </citation>
    <scope>NUCLEOTIDE SEQUENCE [LARGE SCALE GENOMIC DNA]</scope>
    <source>
        <strain evidence="1">QJT</strain>
        <tissue evidence="1">Leaf</tissue>
    </source>
</reference>
<evidence type="ECO:0000313" key="1">
    <source>
        <dbReference type="EMBL" id="KAK9155763.1"/>
    </source>
</evidence>
<proteinExistence type="predicted"/>
<keyword evidence="2" id="KW-1185">Reference proteome</keyword>
<name>A0AAP0KPY4_9MAGN</name>
<dbReference type="Proteomes" id="UP001417504">
    <property type="component" value="Unassembled WGS sequence"/>
</dbReference>
<gene>
    <name evidence="1" type="ORF">Sjap_003243</name>
</gene>